<evidence type="ECO:0000313" key="3">
    <source>
        <dbReference type="Proteomes" id="UP000282876"/>
    </source>
</evidence>
<sequence length="366" mass="44395">MQIIKLILFVKHFVCLNELLLSLKTPRDENFSESKRYFIDWIQTKFYNTDKINLKDPHHDIRLNLYSNTDHSYLVSAIRNYLLVERTDFLIYVMVKILMEYHCKYFFASNLIYNKIYRKRSRSIFYLTHFFENSGFNDSTEFIYIIANEYLHNDESAIDKMNQEHKTQSYSYLTDLFLENLGAIINKIESYMEIKYLDMHTISNFGSLRTNINLKKLFKEIFKSYDYKILNSILPELTLINNLCLPSKNDFILLNRIYYMIMFLMSKLKIINFMLFKNETDIFGKRFIPVYKLKIFKLIKFLFRCHLYWLFRKVEMNCGINLDYIKLLLYSSYRKLGNSFGYCKENDFEFGLEKDCLNHLQYKFEI</sequence>
<proteinExistence type="predicted"/>
<accession>A0A437AK79</accession>
<keyword evidence="1" id="KW-0732">Signal</keyword>
<keyword evidence="3" id="KW-1185">Reference proteome</keyword>
<feature type="chain" id="PRO_5019303649" evidence="1">
    <location>
        <begin position="23"/>
        <end position="366"/>
    </location>
</feature>
<feature type="signal peptide" evidence="1">
    <location>
        <begin position="1"/>
        <end position="22"/>
    </location>
</feature>
<protein>
    <submittedName>
        <fullName evidence="2">Uncharacterized protein</fullName>
    </submittedName>
</protein>
<dbReference type="AlphaFoldDB" id="A0A437AK79"/>
<reference evidence="2 3" key="1">
    <citation type="submission" date="2018-10" db="EMBL/GenBank/DDBJ databases">
        <title>Draft genome sequence of the microsporidian Tubulinosema ratisbonensis.</title>
        <authorList>
            <person name="Polonais V."/>
            <person name="Peyretaillade E."/>
            <person name="Niehus S."/>
            <person name="Wawrzyniak I."/>
            <person name="Franchet A."/>
            <person name="Gaspin C."/>
            <person name="Reichstadt M."/>
            <person name="Belser C."/>
            <person name="Labadie K."/>
            <person name="Delbac F."/>
            <person name="Ferrandon D."/>
        </authorList>
    </citation>
    <scope>NUCLEOTIDE SEQUENCE [LARGE SCALE GENOMIC DNA]</scope>
    <source>
        <strain evidence="2 3">Franzen</strain>
    </source>
</reference>
<evidence type="ECO:0000313" key="2">
    <source>
        <dbReference type="EMBL" id="RVD91478.1"/>
    </source>
</evidence>
<organism evidence="2 3">
    <name type="scientific">Tubulinosema ratisbonensis</name>
    <dbReference type="NCBI Taxonomy" id="291195"/>
    <lineage>
        <taxon>Eukaryota</taxon>
        <taxon>Fungi</taxon>
        <taxon>Fungi incertae sedis</taxon>
        <taxon>Microsporidia</taxon>
        <taxon>Tubulinosematoidea</taxon>
        <taxon>Tubulinosematidae</taxon>
        <taxon>Tubulinosema</taxon>
    </lineage>
</organism>
<comment type="caution">
    <text evidence="2">The sequence shown here is derived from an EMBL/GenBank/DDBJ whole genome shotgun (WGS) entry which is preliminary data.</text>
</comment>
<dbReference type="VEuPathDB" id="MicrosporidiaDB:TUBRATIS_20730"/>
<dbReference type="Proteomes" id="UP000282876">
    <property type="component" value="Unassembled WGS sequence"/>
</dbReference>
<dbReference type="EMBL" id="RCSS01000512">
    <property type="protein sequence ID" value="RVD91478.1"/>
    <property type="molecule type" value="Genomic_DNA"/>
</dbReference>
<evidence type="ECO:0000256" key="1">
    <source>
        <dbReference type="SAM" id="SignalP"/>
    </source>
</evidence>
<name>A0A437AK79_9MICR</name>
<gene>
    <name evidence="2" type="ORF">TUBRATIS_20730</name>
</gene>